<keyword evidence="7" id="KW-0067">ATP-binding</keyword>
<keyword evidence="4" id="KW-0808">Transferase</keyword>
<evidence type="ECO:0000313" key="12">
    <source>
        <dbReference type="EMBL" id="MBI2876579.1"/>
    </source>
</evidence>
<gene>
    <name evidence="12" type="ORF">HYY20_06835</name>
</gene>
<dbReference type="SUPFAM" id="SSF55785">
    <property type="entry name" value="PYP-like sensor domain (PAS domain)"/>
    <property type="match status" value="1"/>
</dbReference>
<comment type="caution">
    <text evidence="12">The sequence shown here is derived from an EMBL/GenBank/DDBJ whole genome shotgun (WGS) entry which is preliminary data.</text>
</comment>
<keyword evidence="5" id="KW-0547">Nucleotide-binding</keyword>
<dbReference type="SMART" id="SM00091">
    <property type="entry name" value="PAS"/>
    <property type="match status" value="1"/>
</dbReference>
<keyword evidence="3" id="KW-0597">Phosphoprotein</keyword>
<accession>A0A932CNT5</accession>
<dbReference type="CDD" id="cd00130">
    <property type="entry name" value="PAS"/>
    <property type="match status" value="1"/>
</dbReference>
<dbReference type="GO" id="GO:0005524">
    <property type="term" value="F:ATP binding"/>
    <property type="evidence" value="ECO:0007669"/>
    <property type="project" value="UniProtKB-KW"/>
</dbReference>
<evidence type="ECO:0000313" key="13">
    <source>
        <dbReference type="Proteomes" id="UP000769766"/>
    </source>
</evidence>
<evidence type="ECO:0000256" key="8">
    <source>
        <dbReference type="ARBA" id="ARBA00023012"/>
    </source>
</evidence>
<dbReference type="InterPro" id="IPR003661">
    <property type="entry name" value="HisK_dim/P_dom"/>
</dbReference>
<dbReference type="Pfam" id="PF13426">
    <property type="entry name" value="PAS_9"/>
    <property type="match status" value="1"/>
</dbReference>
<organism evidence="12 13">
    <name type="scientific">Tectimicrobiota bacterium</name>
    <dbReference type="NCBI Taxonomy" id="2528274"/>
    <lineage>
        <taxon>Bacteria</taxon>
        <taxon>Pseudomonadati</taxon>
        <taxon>Nitrospinota/Tectimicrobiota group</taxon>
        <taxon>Candidatus Tectimicrobiota</taxon>
    </lineage>
</organism>
<dbReference type="InterPro" id="IPR000014">
    <property type="entry name" value="PAS"/>
</dbReference>
<dbReference type="PROSITE" id="PS50113">
    <property type="entry name" value="PAC"/>
    <property type="match status" value="1"/>
</dbReference>
<dbReference type="InterPro" id="IPR036097">
    <property type="entry name" value="HisK_dim/P_sf"/>
</dbReference>
<evidence type="ECO:0000256" key="3">
    <source>
        <dbReference type="ARBA" id="ARBA00022553"/>
    </source>
</evidence>
<dbReference type="PANTHER" id="PTHR43065">
    <property type="entry name" value="SENSOR HISTIDINE KINASE"/>
    <property type="match status" value="1"/>
</dbReference>
<dbReference type="GO" id="GO:0000155">
    <property type="term" value="F:phosphorelay sensor kinase activity"/>
    <property type="evidence" value="ECO:0007669"/>
    <property type="project" value="InterPro"/>
</dbReference>
<evidence type="ECO:0000256" key="5">
    <source>
        <dbReference type="ARBA" id="ARBA00022741"/>
    </source>
</evidence>
<evidence type="ECO:0000256" key="2">
    <source>
        <dbReference type="ARBA" id="ARBA00012438"/>
    </source>
</evidence>
<reference evidence="12" key="1">
    <citation type="submission" date="2020-07" db="EMBL/GenBank/DDBJ databases">
        <title>Huge and variable diversity of episymbiotic CPR bacteria and DPANN archaea in groundwater ecosystems.</title>
        <authorList>
            <person name="He C.Y."/>
            <person name="Keren R."/>
            <person name="Whittaker M."/>
            <person name="Farag I.F."/>
            <person name="Doudna J."/>
            <person name="Cate J.H.D."/>
            <person name="Banfield J.F."/>
        </authorList>
    </citation>
    <scope>NUCLEOTIDE SEQUENCE</scope>
    <source>
        <strain evidence="12">NC_groundwater_672_Ag_B-0.1um_62_36</strain>
    </source>
</reference>
<dbReference type="Pfam" id="PF25323">
    <property type="entry name" value="6TM_PilS"/>
    <property type="match status" value="1"/>
</dbReference>
<dbReference type="Gene3D" id="1.10.287.130">
    <property type="match status" value="1"/>
</dbReference>
<dbReference type="InterPro" id="IPR035965">
    <property type="entry name" value="PAS-like_dom_sf"/>
</dbReference>
<keyword evidence="9" id="KW-0472">Membrane</keyword>
<dbReference type="EC" id="2.7.13.3" evidence="2"/>
<evidence type="ECO:0000259" key="10">
    <source>
        <dbReference type="PROSITE" id="PS50112"/>
    </source>
</evidence>
<proteinExistence type="predicted"/>
<name>A0A932CNT5_UNCTE</name>
<sequence>MASLSSRKDLVLKLKVLIVWRAAIITVFLGSLALLQLRGNLMSPGRGISLLVAGTYLLSVAYLLLLPRISWLVSFSYVQILVDLGIESGIIYLTGGIESPFSFLYILSIISASILLSRSGGYLSAALATILYGSLANLEFYQVIEPWVLYHRVGGPLEGQYFLHTVFLNVSAFFLVAFLSGHLAESLWKAGKELKERKVAWEALQAFHENIVKSIDSGLFTTGLDGRINSFNRAAERITGYPPQSVQGLLCHQLFPFMPAQERLIENLLRKTPMGLAPHRYEGSFLHQKGPEIFLGMNLSAFRDEQGTITGMIGVFQDITDRKEMEAQIRQADRLAVIGRVAARMAHEIRNPLASISGSIQLLRSELDLSDSNRRLMDIVITETE</sequence>
<evidence type="ECO:0000256" key="4">
    <source>
        <dbReference type="ARBA" id="ARBA00022679"/>
    </source>
</evidence>
<dbReference type="InterPro" id="IPR000700">
    <property type="entry name" value="PAS-assoc_C"/>
</dbReference>
<feature type="non-terminal residue" evidence="12">
    <location>
        <position position="385"/>
    </location>
</feature>
<dbReference type="Pfam" id="PF00512">
    <property type="entry name" value="HisKA"/>
    <property type="match status" value="1"/>
</dbReference>
<dbReference type="AlphaFoldDB" id="A0A932CNT5"/>
<feature type="transmembrane region" description="Helical" evidence="9">
    <location>
        <begin position="47"/>
        <end position="65"/>
    </location>
</feature>
<dbReference type="NCBIfam" id="TIGR00229">
    <property type="entry name" value="sensory_box"/>
    <property type="match status" value="1"/>
</dbReference>
<evidence type="ECO:0000256" key="1">
    <source>
        <dbReference type="ARBA" id="ARBA00000085"/>
    </source>
</evidence>
<feature type="domain" description="PAC" evidence="11">
    <location>
        <begin position="279"/>
        <end position="331"/>
    </location>
</feature>
<feature type="transmembrane region" description="Helical" evidence="9">
    <location>
        <begin position="12"/>
        <end position="35"/>
    </location>
</feature>
<dbReference type="SUPFAM" id="SSF47384">
    <property type="entry name" value="Homodimeric domain of signal transducing histidine kinase"/>
    <property type="match status" value="1"/>
</dbReference>
<dbReference type="Proteomes" id="UP000769766">
    <property type="component" value="Unassembled WGS sequence"/>
</dbReference>
<keyword evidence="8" id="KW-0902">Two-component regulatory system</keyword>
<keyword evidence="9" id="KW-1133">Transmembrane helix</keyword>
<dbReference type="PROSITE" id="PS50112">
    <property type="entry name" value="PAS"/>
    <property type="match status" value="1"/>
</dbReference>
<protein>
    <recommendedName>
        <fullName evidence="2">histidine kinase</fullName>
        <ecNumber evidence="2">2.7.13.3</ecNumber>
    </recommendedName>
</protein>
<dbReference type="PANTHER" id="PTHR43065:SF10">
    <property type="entry name" value="PEROXIDE STRESS-ACTIVATED HISTIDINE KINASE MAK3"/>
    <property type="match status" value="1"/>
</dbReference>
<keyword evidence="9" id="KW-0812">Transmembrane</keyword>
<dbReference type="CDD" id="cd00082">
    <property type="entry name" value="HisKA"/>
    <property type="match status" value="1"/>
</dbReference>
<feature type="transmembrane region" description="Helical" evidence="9">
    <location>
        <begin position="99"/>
        <end position="116"/>
    </location>
</feature>
<feature type="transmembrane region" description="Helical" evidence="9">
    <location>
        <begin position="123"/>
        <end position="141"/>
    </location>
</feature>
<evidence type="ECO:0000259" key="11">
    <source>
        <dbReference type="PROSITE" id="PS50113"/>
    </source>
</evidence>
<feature type="transmembrane region" description="Helical" evidence="9">
    <location>
        <begin position="161"/>
        <end position="188"/>
    </location>
</feature>
<keyword evidence="6" id="KW-0418">Kinase</keyword>
<dbReference type="EMBL" id="JACPRF010000208">
    <property type="protein sequence ID" value="MBI2876579.1"/>
    <property type="molecule type" value="Genomic_DNA"/>
</dbReference>
<comment type="catalytic activity">
    <reaction evidence="1">
        <text>ATP + protein L-histidine = ADP + protein N-phospho-L-histidine.</text>
        <dbReference type="EC" id="2.7.13.3"/>
    </reaction>
</comment>
<evidence type="ECO:0000256" key="6">
    <source>
        <dbReference type="ARBA" id="ARBA00022777"/>
    </source>
</evidence>
<evidence type="ECO:0000256" key="7">
    <source>
        <dbReference type="ARBA" id="ARBA00022840"/>
    </source>
</evidence>
<feature type="domain" description="PAS" evidence="10">
    <location>
        <begin position="204"/>
        <end position="248"/>
    </location>
</feature>
<evidence type="ECO:0000256" key="9">
    <source>
        <dbReference type="SAM" id="Phobius"/>
    </source>
</evidence>
<dbReference type="Gene3D" id="3.30.450.20">
    <property type="entry name" value="PAS domain"/>
    <property type="match status" value="1"/>
</dbReference>